<evidence type="ECO:0000313" key="2">
    <source>
        <dbReference type="Proteomes" id="UP000191008"/>
    </source>
</evidence>
<evidence type="ECO:0000313" key="1">
    <source>
        <dbReference type="EMBL" id="OOV47120.1"/>
    </source>
</evidence>
<comment type="caution">
    <text evidence="1">The sequence shown here is derived from an EMBL/GenBank/DDBJ whole genome shotgun (WGS) entry which is preliminary data.</text>
</comment>
<name>A0A1T1E236_9LEPT</name>
<dbReference type="AntiFam" id="ANF00053">
    <property type="entry name" value="Translation of DNA repeat"/>
</dbReference>
<dbReference type="AlphaFoldDB" id="A0A1T1E236"/>
<gene>
    <name evidence="1" type="ORF">B1J93_01980</name>
</gene>
<accession>A0A1T1E236</accession>
<dbReference type="Proteomes" id="UP000191008">
    <property type="component" value="Unassembled WGS sequence"/>
</dbReference>
<sequence length="59" mass="6884">MTELLKNSIVAFNKTNSIARFLEIETDGEFIFQQLYSRKSPRKGSKRGQVIGFFSFFIF</sequence>
<reference evidence="1 2" key="1">
    <citation type="submission" date="2017-02" db="EMBL/GenBank/DDBJ databases">
        <title>Comparative genomic analysis of Brazilian Leptospira kirschneri strains of different serogroups.</title>
        <authorList>
            <person name="Moreno L.Z."/>
            <person name="Miraglia F."/>
            <person name="Kremer F.S."/>
            <person name="Eslabao M.R."/>
            <person name="Lilenbaum W."/>
            <person name="Dellagostin O.A."/>
            <person name="Moreno A.M."/>
        </authorList>
    </citation>
    <scope>NUCLEOTIDE SEQUENCE [LARGE SCALE GENOMIC DNA]</scope>
    <source>
        <strain evidence="1 2">M110/06</strain>
    </source>
</reference>
<dbReference type="EMBL" id="MVIT01000034">
    <property type="protein sequence ID" value="OOV47120.1"/>
    <property type="molecule type" value="Genomic_DNA"/>
</dbReference>
<proteinExistence type="predicted"/>
<protein>
    <submittedName>
        <fullName evidence="1">Uncharacterized protein</fullName>
    </submittedName>
</protein>
<organism evidence="1 2">
    <name type="scientific">Leptospira kirschneri serovar Pomona</name>
    <dbReference type="NCBI Taxonomy" id="561005"/>
    <lineage>
        <taxon>Bacteria</taxon>
        <taxon>Pseudomonadati</taxon>
        <taxon>Spirochaetota</taxon>
        <taxon>Spirochaetia</taxon>
        <taxon>Leptospirales</taxon>
        <taxon>Leptospiraceae</taxon>
        <taxon>Leptospira</taxon>
    </lineage>
</organism>